<reference evidence="2 3" key="1">
    <citation type="journal article" date="2017" name="Nat. Commun.">
        <title>In situ click chemistry generation of cyclooxygenase-2 inhibitors.</title>
        <authorList>
            <person name="Bhardwaj A."/>
            <person name="Kaur J."/>
            <person name="Wuest M."/>
            <person name="Wuest F."/>
        </authorList>
    </citation>
    <scope>NUCLEOTIDE SEQUENCE [LARGE SCALE GENOMIC DNA]</scope>
    <source>
        <strain evidence="2">S2_012_000_R3_94</strain>
    </source>
</reference>
<dbReference type="Proteomes" id="UP000315344">
    <property type="component" value="Unassembled WGS sequence"/>
</dbReference>
<name>A0A533I960_PARDE</name>
<proteinExistence type="predicted"/>
<evidence type="ECO:0000259" key="1">
    <source>
        <dbReference type="Pfam" id="PF09413"/>
    </source>
</evidence>
<sequence>MKELLRTTDPLRLMRAQDILRAEGIESFVFDQHMSVLEGSLGILPRRLMVTDRDHFMANAIMRQLGLDD</sequence>
<dbReference type="AlphaFoldDB" id="A0A533I960"/>
<accession>A0A533I960</accession>
<evidence type="ECO:0000313" key="3">
    <source>
        <dbReference type="Proteomes" id="UP000315344"/>
    </source>
</evidence>
<dbReference type="SUPFAM" id="SSF54913">
    <property type="entry name" value="GlnB-like"/>
    <property type="match status" value="1"/>
</dbReference>
<dbReference type="InterPro" id="IPR018551">
    <property type="entry name" value="DUF2007"/>
</dbReference>
<feature type="domain" description="DUF2007" evidence="1">
    <location>
        <begin position="1"/>
        <end position="65"/>
    </location>
</feature>
<dbReference type="Pfam" id="PF09413">
    <property type="entry name" value="DUF2007"/>
    <property type="match status" value="1"/>
</dbReference>
<organism evidence="2 3">
    <name type="scientific">Paracoccus denitrificans</name>
    <dbReference type="NCBI Taxonomy" id="266"/>
    <lineage>
        <taxon>Bacteria</taxon>
        <taxon>Pseudomonadati</taxon>
        <taxon>Pseudomonadota</taxon>
        <taxon>Alphaproteobacteria</taxon>
        <taxon>Rhodobacterales</taxon>
        <taxon>Paracoccaceae</taxon>
        <taxon>Paracoccus</taxon>
    </lineage>
</organism>
<evidence type="ECO:0000313" key="2">
    <source>
        <dbReference type="EMBL" id="TKW67281.1"/>
    </source>
</evidence>
<comment type="caution">
    <text evidence="2">The sequence shown here is derived from an EMBL/GenBank/DDBJ whole genome shotgun (WGS) entry which is preliminary data.</text>
</comment>
<dbReference type="Gene3D" id="3.30.70.790">
    <property type="entry name" value="UreE, C-terminal domain"/>
    <property type="match status" value="1"/>
</dbReference>
<protein>
    <submittedName>
        <fullName evidence="2">DUF2007 domain-containing protein</fullName>
    </submittedName>
</protein>
<gene>
    <name evidence="2" type="ORF">DI616_06380</name>
</gene>
<dbReference type="InterPro" id="IPR011322">
    <property type="entry name" value="N-reg_PII-like_a/b"/>
</dbReference>
<dbReference type="EMBL" id="VAFL01000004">
    <property type="protein sequence ID" value="TKW67281.1"/>
    <property type="molecule type" value="Genomic_DNA"/>
</dbReference>